<gene>
    <name evidence="1" type="ORF">HMPREF0072_0854</name>
</gene>
<keyword evidence="2" id="KW-1185">Reference proteome</keyword>
<sequence>MILTPSTKKTVCTSCTRTSGDDPGIKMITITQDTVVPAQAGMILMTIWTLPPVESCTRTSGDDPN</sequence>
<organism evidence="1 2">
    <name type="scientific">Anaerococcus lactolyticus ATCC 51172</name>
    <dbReference type="NCBI Taxonomy" id="525254"/>
    <lineage>
        <taxon>Bacteria</taxon>
        <taxon>Bacillati</taxon>
        <taxon>Bacillota</taxon>
        <taxon>Tissierellia</taxon>
        <taxon>Tissierellales</taxon>
        <taxon>Peptoniphilaceae</taxon>
        <taxon>Anaerococcus</taxon>
    </lineage>
</organism>
<accession>C2BET4</accession>
<dbReference type="HOGENOM" id="CLU_2840103_0_0_9"/>
<dbReference type="EMBL" id="ABYO01000191">
    <property type="protein sequence ID" value="EEI86596.1"/>
    <property type="molecule type" value="Genomic_DNA"/>
</dbReference>
<evidence type="ECO:0000313" key="2">
    <source>
        <dbReference type="Proteomes" id="UP000005984"/>
    </source>
</evidence>
<protein>
    <submittedName>
        <fullName evidence="1">Uncharacterized protein</fullName>
    </submittedName>
</protein>
<proteinExistence type="predicted"/>
<evidence type="ECO:0000313" key="1">
    <source>
        <dbReference type="EMBL" id="EEI86596.1"/>
    </source>
</evidence>
<dbReference type="Proteomes" id="UP000005984">
    <property type="component" value="Unassembled WGS sequence"/>
</dbReference>
<name>C2BET4_9FIRM</name>
<reference evidence="1 2" key="1">
    <citation type="submission" date="2008-10" db="EMBL/GenBank/DDBJ databases">
        <authorList>
            <person name="Qin X."/>
            <person name="Bachman B."/>
            <person name="Battles P."/>
            <person name="Bell A."/>
            <person name="Bess C."/>
            <person name="Bickham C."/>
            <person name="Chaboub L."/>
            <person name="Chen D."/>
            <person name="Coyle M."/>
            <person name="Deiros D.R."/>
            <person name="Dinh H."/>
            <person name="Forbes L."/>
            <person name="Fowler G."/>
            <person name="Francisco L."/>
            <person name="Fu Q."/>
            <person name="Gubbala S."/>
            <person name="Hale W."/>
            <person name="Han Y."/>
            <person name="Hemphill L."/>
            <person name="Highlander S.K."/>
            <person name="Hirani K."/>
            <person name="Hogues M."/>
            <person name="Jackson L."/>
            <person name="Jakkamsetti A."/>
            <person name="Javaid M."/>
            <person name="Jiang H."/>
            <person name="Korchina V."/>
            <person name="Kovar C."/>
            <person name="Lara F."/>
            <person name="Lee S."/>
            <person name="Mata R."/>
            <person name="Mathew T."/>
            <person name="Moen C."/>
            <person name="Morales K."/>
            <person name="Munidasa M."/>
            <person name="Nazareth L."/>
            <person name="Ngo R."/>
            <person name="Nguyen L."/>
            <person name="Okwuonu G."/>
            <person name="Ongeri F."/>
            <person name="Patil S."/>
            <person name="Petrosino J."/>
            <person name="Pham C."/>
            <person name="Pham P."/>
            <person name="Pu L.-L."/>
            <person name="Puazo M."/>
            <person name="Raj R."/>
            <person name="Reid J."/>
            <person name="Rouhana J."/>
            <person name="Saada N."/>
            <person name="Shang Y."/>
            <person name="Simmons D."/>
            <person name="Thornton R."/>
            <person name="Warren J."/>
            <person name="Weissenberger G."/>
            <person name="Zhang J."/>
            <person name="Zhang L."/>
            <person name="Zhou C."/>
            <person name="Zhu D."/>
            <person name="Muzny D."/>
            <person name="Worley K."/>
            <person name="Gibbs R."/>
        </authorList>
    </citation>
    <scope>NUCLEOTIDE SEQUENCE [LARGE SCALE GENOMIC DNA]</scope>
    <source>
        <strain evidence="1 2">ATCC 51172</strain>
    </source>
</reference>
<dbReference type="AlphaFoldDB" id="C2BET4"/>
<comment type="caution">
    <text evidence="1">The sequence shown here is derived from an EMBL/GenBank/DDBJ whole genome shotgun (WGS) entry which is preliminary data.</text>
</comment>